<gene>
    <name evidence="1" type="ORF">NCTC12224_00473</name>
</gene>
<dbReference type="Pfam" id="PF06279">
    <property type="entry name" value="DUF1033"/>
    <property type="match status" value="1"/>
</dbReference>
<dbReference type="OrthoDB" id="2389779at2"/>
<reference evidence="1 2" key="1">
    <citation type="submission" date="2018-06" db="EMBL/GenBank/DDBJ databases">
        <authorList>
            <consortium name="Pathogen Informatics"/>
            <person name="Doyle S."/>
        </authorList>
    </citation>
    <scope>NUCLEOTIDE SEQUENCE [LARGE SCALE GENOMIC DNA]</scope>
    <source>
        <strain evidence="1 2">NCTC12224</strain>
    </source>
</reference>
<dbReference type="InterPro" id="IPR010434">
    <property type="entry name" value="DUF1033"/>
</dbReference>
<accession>A0A380K602</accession>
<dbReference type="AlphaFoldDB" id="A0A380K602"/>
<dbReference type="Proteomes" id="UP000254924">
    <property type="component" value="Unassembled WGS sequence"/>
</dbReference>
<protein>
    <submittedName>
        <fullName evidence="1">Putative DNA binding protein</fullName>
    </submittedName>
</protein>
<evidence type="ECO:0000313" key="2">
    <source>
        <dbReference type="Proteomes" id="UP000254924"/>
    </source>
</evidence>
<evidence type="ECO:0000313" key="1">
    <source>
        <dbReference type="EMBL" id="SUN59628.1"/>
    </source>
</evidence>
<keyword evidence="2" id="KW-1185">Reference proteome</keyword>
<dbReference type="GeneID" id="78355938"/>
<sequence>MYQVIKMYGDWEPWWFLDGWTDDIVAQKRFATFESAASYYEKEWQKGCRHYSCYDSHQDFLAAFWNQEDERWCEECNEYLQQYHSLLLLKDGKPLPRQWHRKSLIKKNSQTPPKSCQMKD</sequence>
<name>A0A380K602_9STRE</name>
<organism evidence="1 2">
    <name type="scientific">Streptococcus hyointestinalis</name>
    <dbReference type="NCBI Taxonomy" id="1337"/>
    <lineage>
        <taxon>Bacteria</taxon>
        <taxon>Bacillati</taxon>
        <taxon>Bacillota</taxon>
        <taxon>Bacilli</taxon>
        <taxon>Lactobacillales</taxon>
        <taxon>Streptococcaceae</taxon>
        <taxon>Streptococcus</taxon>
    </lineage>
</organism>
<dbReference type="EMBL" id="UHFN01000007">
    <property type="protein sequence ID" value="SUN59628.1"/>
    <property type="molecule type" value="Genomic_DNA"/>
</dbReference>
<dbReference type="RefSeq" id="WP_115268046.1">
    <property type="nucleotide sequence ID" value="NZ_JBNPNB010000045.1"/>
</dbReference>
<proteinExistence type="predicted"/>